<sequence>MLALDEVSSMAPTVYLLPSHAITTTRPMTCPWTSTPSTPARLTSKTLPNWHREHMRPPRLVLDALREND</sequence>
<gene>
    <name evidence="1" type="ORF">GSI_04976</name>
</gene>
<dbReference type="AlphaFoldDB" id="A0A2G8SGG3"/>
<evidence type="ECO:0000313" key="1">
    <source>
        <dbReference type="EMBL" id="PIL32859.1"/>
    </source>
</evidence>
<accession>A0A2G8SGG3</accession>
<dbReference type="Proteomes" id="UP000230002">
    <property type="component" value="Unassembled WGS sequence"/>
</dbReference>
<dbReference type="EMBL" id="AYKW01000009">
    <property type="protein sequence ID" value="PIL32859.1"/>
    <property type="molecule type" value="Genomic_DNA"/>
</dbReference>
<reference evidence="1 2" key="1">
    <citation type="journal article" date="2015" name="Sci. Rep.">
        <title>Chromosome-level genome map provides insights into diverse defense mechanisms in the medicinal fungus Ganoderma sinense.</title>
        <authorList>
            <person name="Zhu Y."/>
            <person name="Xu J."/>
            <person name="Sun C."/>
            <person name="Zhou S."/>
            <person name="Xu H."/>
            <person name="Nelson D.R."/>
            <person name="Qian J."/>
            <person name="Song J."/>
            <person name="Luo H."/>
            <person name="Xiang L."/>
            <person name="Li Y."/>
            <person name="Xu Z."/>
            <person name="Ji A."/>
            <person name="Wang L."/>
            <person name="Lu S."/>
            <person name="Hayward A."/>
            <person name="Sun W."/>
            <person name="Li X."/>
            <person name="Schwartz D.C."/>
            <person name="Wang Y."/>
            <person name="Chen S."/>
        </authorList>
    </citation>
    <scope>NUCLEOTIDE SEQUENCE [LARGE SCALE GENOMIC DNA]</scope>
    <source>
        <strain evidence="1 2">ZZ0214-1</strain>
    </source>
</reference>
<comment type="caution">
    <text evidence="1">The sequence shown here is derived from an EMBL/GenBank/DDBJ whole genome shotgun (WGS) entry which is preliminary data.</text>
</comment>
<protein>
    <submittedName>
        <fullName evidence="1">Uncharacterized protein</fullName>
    </submittedName>
</protein>
<proteinExistence type="predicted"/>
<keyword evidence="2" id="KW-1185">Reference proteome</keyword>
<name>A0A2G8SGG3_9APHY</name>
<organism evidence="1 2">
    <name type="scientific">Ganoderma sinense ZZ0214-1</name>
    <dbReference type="NCBI Taxonomy" id="1077348"/>
    <lineage>
        <taxon>Eukaryota</taxon>
        <taxon>Fungi</taxon>
        <taxon>Dikarya</taxon>
        <taxon>Basidiomycota</taxon>
        <taxon>Agaricomycotina</taxon>
        <taxon>Agaricomycetes</taxon>
        <taxon>Polyporales</taxon>
        <taxon>Polyporaceae</taxon>
        <taxon>Ganoderma</taxon>
    </lineage>
</organism>
<evidence type="ECO:0000313" key="2">
    <source>
        <dbReference type="Proteomes" id="UP000230002"/>
    </source>
</evidence>